<proteinExistence type="predicted"/>
<dbReference type="InterPro" id="IPR012337">
    <property type="entry name" value="RNaseH-like_sf"/>
</dbReference>
<accession>A0ABR2TMU2</accession>
<keyword evidence="3" id="KW-1185">Reference proteome</keyword>
<dbReference type="CDD" id="cd06222">
    <property type="entry name" value="RNase_H_like"/>
    <property type="match status" value="1"/>
</dbReference>
<gene>
    <name evidence="2" type="ORF">V6N11_023473</name>
</gene>
<dbReference type="Pfam" id="PF13456">
    <property type="entry name" value="RVT_3"/>
    <property type="match status" value="1"/>
</dbReference>
<sequence length="191" mass="21269">MLSARSAMKLMKTWIISNLCTQANIMEWNVPWSTLFISIIWQLWKSRNDFVFNNLIPSLDSIVGRATTWTGYYADIVKPVSSIIRSIPLSTSWRQPDVGWTCLNVDGVVSPLTGAASIGGLFRNSSGLWLSDFQKVVGTCHPLQAELWAIFTGLEITWAQGFELLELQSDCVEAVTMINSLSAERSPLPLV</sequence>
<dbReference type="EMBL" id="JBBPBN010000005">
    <property type="protein sequence ID" value="KAK9038615.1"/>
    <property type="molecule type" value="Genomic_DNA"/>
</dbReference>
<dbReference type="InterPro" id="IPR036397">
    <property type="entry name" value="RNaseH_sf"/>
</dbReference>
<dbReference type="PANTHER" id="PTHR47723:SF19">
    <property type="entry name" value="POLYNUCLEOTIDYL TRANSFERASE, RIBONUCLEASE H-LIKE SUPERFAMILY PROTEIN"/>
    <property type="match status" value="1"/>
</dbReference>
<dbReference type="Proteomes" id="UP001396334">
    <property type="component" value="Unassembled WGS sequence"/>
</dbReference>
<dbReference type="Gene3D" id="3.30.420.10">
    <property type="entry name" value="Ribonuclease H-like superfamily/Ribonuclease H"/>
    <property type="match status" value="1"/>
</dbReference>
<dbReference type="SUPFAM" id="SSF53098">
    <property type="entry name" value="Ribonuclease H-like"/>
    <property type="match status" value="1"/>
</dbReference>
<dbReference type="InterPro" id="IPR053151">
    <property type="entry name" value="RNase_H-like"/>
</dbReference>
<organism evidence="2 3">
    <name type="scientific">Hibiscus sabdariffa</name>
    <name type="common">roselle</name>
    <dbReference type="NCBI Taxonomy" id="183260"/>
    <lineage>
        <taxon>Eukaryota</taxon>
        <taxon>Viridiplantae</taxon>
        <taxon>Streptophyta</taxon>
        <taxon>Embryophyta</taxon>
        <taxon>Tracheophyta</taxon>
        <taxon>Spermatophyta</taxon>
        <taxon>Magnoliopsida</taxon>
        <taxon>eudicotyledons</taxon>
        <taxon>Gunneridae</taxon>
        <taxon>Pentapetalae</taxon>
        <taxon>rosids</taxon>
        <taxon>malvids</taxon>
        <taxon>Malvales</taxon>
        <taxon>Malvaceae</taxon>
        <taxon>Malvoideae</taxon>
        <taxon>Hibiscus</taxon>
    </lineage>
</organism>
<evidence type="ECO:0000259" key="1">
    <source>
        <dbReference type="Pfam" id="PF13456"/>
    </source>
</evidence>
<comment type="caution">
    <text evidence="2">The sequence shown here is derived from an EMBL/GenBank/DDBJ whole genome shotgun (WGS) entry which is preliminary data.</text>
</comment>
<name>A0ABR2TMU2_9ROSI</name>
<feature type="domain" description="RNase H type-1" evidence="1">
    <location>
        <begin position="104"/>
        <end position="188"/>
    </location>
</feature>
<dbReference type="PANTHER" id="PTHR47723">
    <property type="entry name" value="OS05G0353850 PROTEIN"/>
    <property type="match status" value="1"/>
</dbReference>
<evidence type="ECO:0000313" key="2">
    <source>
        <dbReference type="EMBL" id="KAK9038615.1"/>
    </source>
</evidence>
<protein>
    <recommendedName>
        <fullName evidence="1">RNase H type-1 domain-containing protein</fullName>
    </recommendedName>
</protein>
<dbReference type="InterPro" id="IPR002156">
    <property type="entry name" value="RNaseH_domain"/>
</dbReference>
<dbReference type="InterPro" id="IPR044730">
    <property type="entry name" value="RNase_H-like_dom_plant"/>
</dbReference>
<reference evidence="2 3" key="1">
    <citation type="journal article" date="2024" name="G3 (Bethesda)">
        <title>Genome assembly of Hibiscus sabdariffa L. provides insights into metabolisms of medicinal natural products.</title>
        <authorList>
            <person name="Kim T."/>
        </authorList>
    </citation>
    <scope>NUCLEOTIDE SEQUENCE [LARGE SCALE GENOMIC DNA]</scope>
    <source>
        <strain evidence="2">TK-2024</strain>
        <tissue evidence="2">Old leaves</tissue>
    </source>
</reference>
<evidence type="ECO:0000313" key="3">
    <source>
        <dbReference type="Proteomes" id="UP001396334"/>
    </source>
</evidence>